<keyword evidence="3" id="KW-1185">Reference proteome</keyword>
<accession>A0A4R6JQL1</accession>
<dbReference type="Proteomes" id="UP000294901">
    <property type="component" value="Unassembled WGS sequence"/>
</dbReference>
<evidence type="ECO:0000256" key="1">
    <source>
        <dbReference type="SAM" id="MobiDB-lite"/>
    </source>
</evidence>
<organism evidence="2 3">
    <name type="scientific">Paractinoplanes brasiliensis</name>
    <dbReference type="NCBI Taxonomy" id="52695"/>
    <lineage>
        <taxon>Bacteria</taxon>
        <taxon>Bacillati</taxon>
        <taxon>Actinomycetota</taxon>
        <taxon>Actinomycetes</taxon>
        <taxon>Micromonosporales</taxon>
        <taxon>Micromonosporaceae</taxon>
        <taxon>Paractinoplanes</taxon>
    </lineage>
</organism>
<sequence length="303" mass="33701">MRRTSCTSLGGSTHHHLSATIKWPTVVDHWGSMGARRRNAKRSSRQPIRKHIPPKAREDDVRSTLPRTEELESLIVPGTESFVLANILGSTELGALPAHAMTVAIHQAIYARKRYSDFIIAAQASRAFCLLGYSSEVFAACASVFQVKGNTAPHKDIGVWDHPPTIGSDGSTDGHFVVWVDELNRLIDPTLGQHREIFIRSDGDQQYRHPAVLPVEGGKARLLSSTPMTFWPPYGISWTLLPLQDGYLLPLYEYHSRAIESGSRKFAKLVIDLLRAVQTCRDISDISQIYPRLDALVKGESNL</sequence>
<feature type="compositionally biased region" description="Basic and acidic residues" evidence="1">
    <location>
        <begin position="55"/>
        <end position="64"/>
    </location>
</feature>
<dbReference type="EMBL" id="SNWR01000001">
    <property type="protein sequence ID" value="TDO37166.1"/>
    <property type="molecule type" value="Genomic_DNA"/>
</dbReference>
<comment type="caution">
    <text evidence="2">The sequence shown here is derived from an EMBL/GenBank/DDBJ whole genome shotgun (WGS) entry which is preliminary data.</text>
</comment>
<gene>
    <name evidence="2" type="ORF">C8E87_0771</name>
</gene>
<evidence type="ECO:0000313" key="2">
    <source>
        <dbReference type="EMBL" id="TDO37166.1"/>
    </source>
</evidence>
<name>A0A4R6JQL1_9ACTN</name>
<evidence type="ECO:0000313" key="3">
    <source>
        <dbReference type="Proteomes" id="UP000294901"/>
    </source>
</evidence>
<feature type="compositionally biased region" description="Basic residues" evidence="1">
    <location>
        <begin position="36"/>
        <end position="54"/>
    </location>
</feature>
<protein>
    <submittedName>
        <fullName evidence="2">Uncharacterized protein</fullName>
    </submittedName>
</protein>
<dbReference type="AlphaFoldDB" id="A0A4R6JQL1"/>
<reference evidence="2 3" key="1">
    <citation type="submission" date="2019-03" db="EMBL/GenBank/DDBJ databases">
        <title>Sequencing the genomes of 1000 actinobacteria strains.</title>
        <authorList>
            <person name="Klenk H.-P."/>
        </authorList>
    </citation>
    <scope>NUCLEOTIDE SEQUENCE [LARGE SCALE GENOMIC DNA]</scope>
    <source>
        <strain evidence="2 3">DSM 43805</strain>
    </source>
</reference>
<proteinExistence type="predicted"/>
<feature type="region of interest" description="Disordered" evidence="1">
    <location>
        <begin position="36"/>
        <end position="64"/>
    </location>
</feature>